<dbReference type="EMBL" id="CP060783">
    <property type="protein sequence ID" value="QNP48422.1"/>
    <property type="molecule type" value="Genomic_DNA"/>
</dbReference>
<name>A0A7H0GJF6_9BURK</name>
<organism evidence="2 3">
    <name type="scientific">Diaphorobacter aerolatus</name>
    <dbReference type="NCBI Taxonomy" id="1288495"/>
    <lineage>
        <taxon>Bacteria</taxon>
        <taxon>Pseudomonadati</taxon>
        <taxon>Pseudomonadota</taxon>
        <taxon>Betaproteobacteria</taxon>
        <taxon>Burkholderiales</taxon>
        <taxon>Comamonadaceae</taxon>
        <taxon>Diaphorobacter</taxon>
    </lineage>
</organism>
<evidence type="ECO:0000313" key="3">
    <source>
        <dbReference type="Proteomes" id="UP000516028"/>
    </source>
</evidence>
<sequence>MPFAIRSLFIAFPVFVAGFSMAASAVEPSDPRRDYADTMMLCNAHTLLLQMYAKGDVPARVPKPANYRDLAYQIGGKEYVQERIDSSAVRDLALGQLEDLLKTKPYGELTEKERDDHTYAAWTSILNVCNERALKRPRAATRKK</sequence>
<keyword evidence="3" id="KW-1185">Reference proteome</keyword>
<protein>
    <submittedName>
        <fullName evidence="2">Uncharacterized protein</fullName>
    </submittedName>
</protein>
<dbReference type="KEGG" id="daer:H9K75_21130"/>
<accession>A0A7H0GJF6</accession>
<dbReference type="AlphaFoldDB" id="A0A7H0GJF6"/>
<gene>
    <name evidence="2" type="ORF">H9K75_21130</name>
</gene>
<dbReference type="RefSeq" id="WP_187724020.1">
    <property type="nucleotide sequence ID" value="NZ_CP060783.1"/>
</dbReference>
<evidence type="ECO:0000313" key="2">
    <source>
        <dbReference type="EMBL" id="QNP48422.1"/>
    </source>
</evidence>
<proteinExistence type="predicted"/>
<keyword evidence="1" id="KW-0732">Signal</keyword>
<feature type="chain" id="PRO_5028838389" evidence="1">
    <location>
        <begin position="23"/>
        <end position="144"/>
    </location>
</feature>
<reference evidence="2 3" key="1">
    <citation type="submission" date="2020-08" db="EMBL/GenBank/DDBJ databases">
        <title>Genome sequence of Diaphorobacter aerolatus KACC 16536T.</title>
        <authorList>
            <person name="Hyun D.-W."/>
            <person name="Bae J.-W."/>
        </authorList>
    </citation>
    <scope>NUCLEOTIDE SEQUENCE [LARGE SCALE GENOMIC DNA]</scope>
    <source>
        <strain evidence="2 3">KACC 16536</strain>
    </source>
</reference>
<feature type="signal peptide" evidence="1">
    <location>
        <begin position="1"/>
        <end position="22"/>
    </location>
</feature>
<dbReference type="Proteomes" id="UP000516028">
    <property type="component" value="Chromosome"/>
</dbReference>
<evidence type="ECO:0000256" key="1">
    <source>
        <dbReference type="SAM" id="SignalP"/>
    </source>
</evidence>